<protein>
    <submittedName>
        <fullName evidence="1">Uncharacterized protein</fullName>
    </submittedName>
</protein>
<reference evidence="1" key="1">
    <citation type="journal article" date="2023" name="G3 (Bethesda)">
        <title>Whole genome assembly and annotation of the endangered Caribbean coral Acropora cervicornis.</title>
        <authorList>
            <person name="Selwyn J.D."/>
            <person name="Vollmer S.V."/>
        </authorList>
    </citation>
    <scope>NUCLEOTIDE SEQUENCE</scope>
    <source>
        <strain evidence="1">K2</strain>
    </source>
</reference>
<evidence type="ECO:0000313" key="2">
    <source>
        <dbReference type="Proteomes" id="UP001249851"/>
    </source>
</evidence>
<dbReference type="EMBL" id="JARQWQ010000009">
    <property type="protein sequence ID" value="KAK2569926.1"/>
    <property type="molecule type" value="Genomic_DNA"/>
</dbReference>
<evidence type="ECO:0000313" key="1">
    <source>
        <dbReference type="EMBL" id="KAK2569926.1"/>
    </source>
</evidence>
<organism evidence="1 2">
    <name type="scientific">Acropora cervicornis</name>
    <name type="common">Staghorn coral</name>
    <dbReference type="NCBI Taxonomy" id="6130"/>
    <lineage>
        <taxon>Eukaryota</taxon>
        <taxon>Metazoa</taxon>
        <taxon>Cnidaria</taxon>
        <taxon>Anthozoa</taxon>
        <taxon>Hexacorallia</taxon>
        <taxon>Scleractinia</taxon>
        <taxon>Astrocoeniina</taxon>
        <taxon>Acroporidae</taxon>
        <taxon>Acropora</taxon>
    </lineage>
</organism>
<dbReference type="AlphaFoldDB" id="A0AAD9VCZ5"/>
<keyword evidence="2" id="KW-1185">Reference proteome</keyword>
<gene>
    <name evidence="1" type="ORF">P5673_005785</name>
</gene>
<comment type="caution">
    <text evidence="1">The sequence shown here is derived from an EMBL/GenBank/DDBJ whole genome shotgun (WGS) entry which is preliminary data.</text>
</comment>
<sequence length="129" mass="15067">MHWKTNPQGLSYAYRILGQIECMIHRSDTQRNVVAKTDSIDGKHRATNSQARSLKRRHPRILSEWMIRRGKTAFNTEVKREPCTEFSDTNIYVSALFFSKGTTEFVQRNAATSIPELRRRGIRHESWTT</sequence>
<proteinExistence type="predicted"/>
<accession>A0AAD9VCZ5</accession>
<reference evidence="1" key="2">
    <citation type="journal article" date="2023" name="Science">
        <title>Genomic signatures of disease resistance in endangered staghorn corals.</title>
        <authorList>
            <person name="Vollmer S.V."/>
            <person name="Selwyn J.D."/>
            <person name="Despard B.A."/>
            <person name="Roesel C.L."/>
        </authorList>
    </citation>
    <scope>NUCLEOTIDE SEQUENCE</scope>
    <source>
        <strain evidence="1">K2</strain>
    </source>
</reference>
<dbReference type="Proteomes" id="UP001249851">
    <property type="component" value="Unassembled WGS sequence"/>
</dbReference>
<name>A0AAD9VCZ5_ACRCE</name>